<dbReference type="Proteomes" id="UP000316213">
    <property type="component" value="Unassembled WGS sequence"/>
</dbReference>
<gene>
    <name evidence="3" type="ORF">Pla100_57270</name>
</gene>
<feature type="chain" id="PRO_5022729615" evidence="2">
    <location>
        <begin position="21"/>
        <end position="122"/>
    </location>
</feature>
<proteinExistence type="predicted"/>
<feature type="region of interest" description="Disordered" evidence="1">
    <location>
        <begin position="25"/>
        <end position="44"/>
    </location>
</feature>
<evidence type="ECO:0000256" key="1">
    <source>
        <dbReference type="SAM" id="MobiDB-lite"/>
    </source>
</evidence>
<accession>A0A5C5ZLY7</accession>
<dbReference type="AlphaFoldDB" id="A0A5C5ZLY7"/>
<dbReference type="EMBL" id="SJPM01000022">
    <property type="protein sequence ID" value="TWT87997.1"/>
    <property type="molecule type" value="Genomic_DNA"/>
</dbReference>
<evidence type="ECO:0000313" key="4">
    <source>
        <dbReference type="Proteomes" id="UP000316213"/>
    </source>
</evidence>
<sequence precursor="true">MRNKTTLLVLIVLASVTAQADEAVNRSTAGHSNEVRSEEGVATADRHRLPPPYVANRLARNKLARQEGRPDTWLITVLNAIEFPINRTAGISSREQPGSVIKPDIDAGMMADEFERKHHLKL</sequence>
<feature type="compositionally biased region" description="Basic and acidic residues" evidence="1">
    <location>
        <begin position="33"/>
        <end position="44"/>
    </location>
</feature>
<protein>
    <submittedName>
        <fullName evidence="3">Uncharacterized protein</fullName>
    </submittedName>
</protein>
<reference evidence="3 4" key="1">
    <citation type="submission" date="2019-02" db="EMBL/GenBank/DDBJ databases">
        <title>Deep-cultivation of Planctomycetes and their phenomic and genomic characterization uncovers novel biology.</title>
        <authorList>
            <person name="Wiegand S."/>
            <person name="Jogler M."/>
            <person name="Boedeker C."/>
            <person name="Pinto D."/>
            <person name="Vollmers J."/>
            <person name="Rivas-Marin E."/>
            <person name="Kohn T."/>
            <person name="Peeters S.H."/>
            <person name="Heuer A."/>
            <person name="Rast P."/>
            <person name="Oberbeckmann S."/>
            <person name="Bunk B."/>
            <person name="Jeske O."/>
            <person name="Meyerdierks A."/>
            <person name="Storesund J.E."/>
            <person name="Kallscheuer N."/>
            <person name="Luecker S."/>
            <person name="Lage O.M."/>
            <person name="Pohl T."/>
            <person name="Merkel B.J."/>
            <person name="Hornburger P."/>
            <person name="Mueller R.-W."/>
            <person name="Bruemmer F."/>
            <person name="Labrenz M."/>
            <person name="Spormann A.M."/>
            <person name="Op Den Camp H."/>
            <person name="Overmann J."/>
            <person name="Amann R."/>
            <person name="Jetten M.S.M."/>
            <person name="Mascher T."/>
            <person name="Medema M.H."/>
            <person name="Devos D.P."/>
            <person name="Kaster A.-K."/>
            <person name="Ovreas L."/>
            <person name="Rohde M."/>
            <person name="Galperin M.Y."/>
            <person name="Jogler C."/>
        </authorList>
    </citation>
    <scope>NUCLEOTIDE SEQUENCE [LARGE SCALE GENOMIC DNA]</scope>
    <source>
        <strain evidence="3 4">Pla100</strain>
    </source>
</reference>
<feature type="signal peptide" evidence="2">
    <location>
        <begin position="1"/>
        <end position="20"/>
    </location>
</feature>
<keyword evidence="4" id="KW-1185">Reference proteome</keyword>
<evidence type="ECO:0000256" key="2">
    <source>
        <dbReference type="SAM" id="SignalP"/>
    </source>
</evidence>
<name>A0A5C5ZLY7_9BACT</name>
<evidence type="ECO:0000313" key="3">
    <source>
        <dbReference type="EMBL" id="TWT87997.1"/>
    </source>
</evidence>
<organism evidence="3 4">
    <name type="scientific">Neorhodopirellula pilleata</name>
    <dbReference type="NCBI Taxonomy" id="2714738"/>
    <lineage>
        <taxon>Bacteria</taxon>
        <taxon>Pseudomonadati</taxon>
        <taxon>Planctomycetota</taxon>
        <taxon>Planctomycetia</taxon>
        <taxon>Pirellulales</taxon>
        <taxon>Pirellulaceae</taxon>
        <taxon>Neorhodopirellula</taxon>
    </lineage>
</organism>
<keyword evidence="2" id="KW-0732">Signal</keyword>
<comment type="caution">
    <text evidence="3">The sequence shown here is derived from an EMBL/GenBank/DDBJ whole genome shotgun (WGS) entry which is preliminary data.</text>
</comment>